<accession>A0ABV9HW88</accession>
<name>A0ABV9HW88_9FLAO</name>
<dbReference type="NCBIfam" id="NF033088">
    <property type="entry name" value="bla_subclass_B1"/>
    <property type="match status" value="1"/>
</dbReference>
<sequence>MIKKVLFKWIVFCVFTVCVSSCVERTEFDPDAYVRPLEIVKLSENNYQYISYLKLSQSNFYPCNGYVYISDGEAVVFDSPIDETSASQLIHFLQNELKVELKGVIVNHFHADAAGGLEAFAKANIPSYASSITAQILHNDAVEITYPFETKQELKVGSTVVENTYFGPAHTQDNIVSYIPDEHLLYGGCMIKSLYAGKGNLEDAYVQQWPETVGKIKEAYPEVQVVIPGHGGKGDARLLDYTIELFSDDTTDYSHNLE</sequence>
<comment type="cofactor">
    <cofactor evidence="2">
        <name>Zn(2+)</name>
        <dbReference type="ChEBI" id="CHEBI:29105"/>
    </cofactor>
</comment>
<evidence type="ECO:0000256" key="5">
    <source>
        <dbReference type="ARBA" id="ARBA00011245"/>
    </source>
</evidence>
<evidence type="ECO:0000256" key="10">
    <source>
        <dbReference type="ARBA" id="ARBA00022801"/>
    </source>
</evidence>
<keyword evidence="7" id="KW-0479">Metal-binding</keyword>
<evidence type="ECO:0000256" key="8">
    <source>
        <dbReference type="ARBA" id="ARBA00022729"/>
    </source>
</evidence>
<evidence type="ECO:0000256" key="11">
    <source>
        <dbReference type="ARBA" id="ARBA00022833"/>
    </source>
</evidence>
<comment type="subcellular location">
    <subcellularLocation>
        <location evidence="3">Periplasm</location>
    </subcellularLocation>
</comment>
<evidence type="ECO:0000256" key="12">
    <source>
        <dbReference type="ARBA" id="ARBA00023251"/>
    </source>
</evidence>
<proteinExistence type="inferred from homology"/>
<dbReference type="Gene3D" id="3.60.15.10">
    <property type="entry name" value="Ribonuclease Z/Hydroxyacylglutathione hydrolase-like"/>
    <property type="match status" value="1"/>
</dbReference>
<dbReference type="PANTHER" id="PTHR42951">
    <property type="entry name" value="METALLO-BETA-LACTAMASE DOMAIN-CONTAINING"/>
    <property type="match status" value="1"/>
</dbReference>
<evidence type="ECO:0000313" key="15">
    <source>
        <dbReference type="Proteomes" id="UP001596043"/>
    </source>
</evidence>
<dbReference type="InterPro" id="IPR050855">
    <property type="entry name" value="NDM-1-like"/>
</dbReference>
<dbReference type="GO" id="GO:0008800">
    <property type="term" value="F:beta-lactamase activity"/>
    <property type="evidence" value="ECO:0007669"/>
    <property type="project" value="UniProtKB-EC"/>
</dbReference>
<dbReference type="PROSITE" id="PS00744">
    <property type="entry name" value="BETA_LACTAMASE_B_2"/>
    <property type="match status" value="1"/>
</dbReference>
<dbReference type="InterPro" id="IPR001279">
    <property type="entry name" value="Metallo-B-lactamas"/>
</dbReference>
<comment type="catalytic activity">
    <reaction evidence="1">
        <text>a beta-lactam + H2O = a substituted beta-amino acid</text>
        <dbReference type="Rhea" id="RHEA:20401"/>
        <dbReference type="ChEBI" id="CHEBI:15377"/>
        <dbReference type="ChEBI" id="CHEBI:35627"/>
        <dbReference type="ChEBI" id="CHEBI:140347"/>
        <dbReference type="EC" id="3.5.2.6"/>
    </reaction>
</comment>
<organism evidence="14 15">
    <name type="scientific">Dokdonia ponticola</name>
    <dbReference type="NCBI Taxonomy" id="2041041"/>
    <lineage>
        <taxon>Bacteria</taxon>
        <taxon>Pseudomonadati</taxon>
        <taxon>Bacteroidota</taxon>
        <taxon>Flavobacteriia</taxon>
        <taxon>Flavobacteriales</taxon>
        <taxon>Flavobacteriaceae</taxon>
        <taxon>Dokdonia</taxon>
    </lineage>
</organism>
<protein>
    <recommendedName>
        <fullName evidence="6">beta-lactamase</fullName>
        <ecNumber evidence="6">3.5.2.6</ecNumber>
    </recommendedName>
</protein>
<evidence type="ECO:0000313" key="14">
    <source>
        <dbReference type="EMBL" id="MFC4634148.1"/>
    </source>
</evidence>
<dbReference type="InterPro" id="IPR036866">
    <property type="entry name" value="RibonucZ/Hydroxyglut_hydro"/>
</dbReference>
<evidence type="ECO:0000256" key="9">
    <source>
        <dbReference type="ARBA" id="ARBA00022764"/>
    </source>
</evidence>
<keyword evidence="8" id="KW-0732">Signal</keyword>
<keyword evidence="11" id="KW-0862">Zinc</keyword>
<evidence type="ECO:0000256" key="1">
    <source>
        <dbReference type="ARBA" id="ARBA00001526"/>
    </source>
</evidence>
<dbReference type="EMBL" id="JBHSFV010000005">
    <property type="protein sequence ID" value="MFC4634148.1"/>
    <property type="molecule type" value="Genomic_DNA"/>
</dbReference>
<evidence type="ECO:0000256" key="3">
    <source>
        <dbReference type="ARBA" id="ARBA00004418"/>
    </source>
</evidence>
<comment type="similarity">
    <text evidence="4">Belongs to the metallo-beta-lactamase superfamily. Class-B beta-lactamase family.</text>
</comment>
<keyword evidence="12" id="KW-0046">Antibiotic resistance</keyword>
<dbReference type="Proteomes" id="UP001596043">
    <property type="component" value="Unassembled WGS sequence"/>
</dbReference>
<dbReference type="EC" id="3.5.2.6" evidence="6"/>
<dbReference type="Pfam" id="PF00753">
    <property type="entry name" value="Lactamase_B"/>
    <property type="match status" value="1"/>
</dbReference>
<reference evidence="15" key="1">
    <citation type="journal article" date="2019" name="Int. J. Syst. Evol. Microbiol.">
        <title>The Global Catalogue of Microorganisms (GCM) 10K type strain sequencing project: providing services to taxonomists for standard genome sequencing and annotation.</title>
        <authorList>
            <consortium name="The Broad Institute Genomics Platform"/>
            <consortium name="The Broad Institute Genome Sequencing Center for Infectious Disease"/>
            <person name="Wu L."/>
            <person name="Ma J."/>
        </authorList>
    </citation>
    <scope>NUCLEOTIDE SEQUENCE [LARGE SCALE GENOMIC DNA]</scope>
    <source>
        <strain evidence="15">YJ-61-S</strain>
    </source>
</reference>
<dbReference type="SUPFAM" id="SSF56281">
    <property type="entry name" value="Metallo-hydrolase/oxidoreductase"/>
    <property type="match status" value="1"/>
</dbReference>
<evidence type="ECO:0000256" key="6">
    <source>
        <dbReference type="ARBA" id="ARBA00012865"/>
    </source>
</evidence>
<dbReference type="PANTHER" id="PTHR42951:SF4">
    <property type="entry name" value="ACYL-COENZYME A THIOESTERASE MBLAC2"/>
    <property type="match status" value="1"/>
</dbReference>
<keyword evidence="15" id="KW-1185">Reference proteome</keyword>
<evidence type="ECO:0000259" key="13">
    <source>
        <dbReference type="SMART" id="SM00849"/>
    </source>
</evidence>
<evidence type="ECO:0000256" key="2">
    <source>
        <dbReference type="ARBA" id="ARBA00001947"/>
    </source>
</evidence>
<dbReference type="InterPro" id="IPR058199">
    <property type="entry name" value="BlaB//VIM/IMP-1"/>
</dbReference>
<feature type="domain" description="Metallo-beta-lactamase" evidence="13">
    <location>
        <begin position="62"/>
        <end position="230"/>
    </location>
</feature>
<comment type="subunit">
    <text evidence="5">Monomer.</text>
</comment>
<dbReference type="InterPro" id="IPR001018">
    <property type="entry name" value="Beta-lactamase_class-B_CS"/>
</dbReference>
<evidence type="ECO:0000256" key="7">
    <source>
        <dbReference type="ARBA" id="ARBA00022723"/>
    </source>
</evidence>
<comment type="caution">
    <text evidence="14">The sequence shown here is derived from an EMBL/GenBank/DDBJ whole genome shotgun (WGS) entry which is preliminary data.</text>
</comment>
<dbReference type="SMART" id="SM00849">
    <property type="entry name" value="Lactamase_B"/>
    <property type="match status" value="1"/>
</dbReference>
<keyword evidence="9" id="KW-0574">Periplasm</keyword>
<gene>
    <name evidence="14" type="primary">bla</name>
    <name evidence="14" type="ORF">ACFO3O_09540</name>
</gene>
<dbReference type="RefSeq" id="WP_379978375.1">
    <property type="nucleotide sequence ID" value="NZ_JBHSFV010000005.1"/>
</dbReference>
<evidence type="ECO:0000256" key="4">
    <source>
        <dbReference type="ARBA" id="ARBA00005250"/>
    </source>
</evidence>
<keyword evidence="10 14" id="KW-0378">Hydrolase</keyword>